<gene>
    <name evidence="2" type="ORF">LTR24_010367</name>
</gene>
<feature type="region of interest" description="Disordered" evidence="1">
    <location>
        <begin position="1"/>
        <end position="24"/>
    </location>
</feature>
<name>A0ABR0JVW4_9EURO</name>
<accession>A0ABR0JVW4</accession>
<evidence type="ECO:0000313" key="3">
    <source>
        <dbReference type="Proteomes" id="UP001345013"/>
    </source>
</evidence>
<protein>
    <submittedName>
        <fullName evidence="2">Uncharacterized protein</fullName>
    </submittedName>
</protein>
<organism evidence="2 3">
    <name type="scientific">Lithohypha guttulata</name>
    <dbReference type="NCBI Taxonomy" id="1690604"/>
    <lineage>
        <taxon>Eukaryota</taxon>
        <taxon>Fungi</taxon>
        <taxon>Dikarya</taxon>
        <taxon>Ascomycota</taxon>
        <taxon>Pezizomycotina</taxon>
        <taxon>Eurotiomycetes</taxon>
        <taxon>Chaetothyriomycetidae</taxon>
        <taxon>Chaetothyriales</taxon>
        <taxon>Trichomeriaceae</taxon>
        <taxon>Lithohypha</taxon>
    </lineage>
</organism>
<reference evidence="2 3" key="1">
    <citation type="submission" date="2023-08" db="EMBL/GenBank/DDBJ databases">
        <title>Black Yeasts Isolated from many extreme environments.</title>
        <authorList>
            <person name="Coleine C."/>
            <person name="Stajich J.E."/>
            <person name="Selbmann L."/>
        </authorList>
    </citation>
    <scope>NUCLEOTIDE SEQUENCE [LARGE SCALE GENOMIC DNA]</scope>
    <source>
        <strain evidence="2 3">CCFEE 5885</strain>
    </source>
</reference>
<dbReference type="Proteomes" id="UP001345013">
    <property type="component" value="Unassembled WGS sequence"/>
</dbReference>
<sequence length="442" mass="49885">MGSLDSSDHLKQSPTIEVKDLQHGTSSDVELPLRSPLPQKIKQWPSEPLSTHYSWEYELAMNVFDSVLCLIPTALTAKAGLCVFTSYRDMEQGHVGARIVEASFISRQLVEASVSPTSTLRVMFSLRMFKITSLAMAATWIWYYAGSQAAQREFTIRSSQEPVDWRFATLSPDAQSPYEDGTWANYSQVETIDMSSRYHIYSQDTRGPLFYTAVSDVEEDALPFIFTDAQTDEEFFSTWTPVQNRTAWQLASSIGARYYVNKQNTSDTESDRHWYAKRMIGEWAYNSSLIHIQCSNLAVSEKKAPWGLLDSMTMAFNLTNATTNTNDERTFDFWQRFNISHSLTATCNVSQANVENWVVCSSASCKVEKMRKRPGYDTISPRTLFDNDANARAFIDGILYACGRPTDINDITTFEADNGLTALTTSIQNNQFRFGSLAADIP</sequence>
<evidence type="ECO:0000313" key="2">
    <source>
        <dbReference type="EMBL" id="KAK5073303.1"/>
    </source>
</evidence>
<evidence type="ECO:0000256" key="1">
    <source>
        <dbReference type="SAM" id="MobiDB-lite"/>
    </source>
</evidence>
<proteinExistence type="predicted"/>
<feature type="compositionally biased region" description="Basic and acidic residues" evidence="1">
    <location>
        <begin position="1"/>
        <end position="22"/>
    </location>
</feature>
<keyword evidence="3" id="KW-1185">Reference proteome</keyword>
<comment type="caution">
    <text evidence="2">The sequence shown here is derived from an EMBL/GenBank/DDBJ whole genome shotgun (WGS) entry which is preliminary data.</text>
</comment>
<dbReference type="EMBL" id="JAVRRG010000316">
    <property type="protein sequence ID" value="KAK5073303.1"/>
    <property type="molecule type" value="Genomic_DNA"/>
</dbReference>